<dbReference type="GO" id="GO:0000976">
    <property type="term" value="F:transcription cis-regulatory region binding"/>
    <property type="evidence" value="ECO:0007669"/>
    <property type="project" value="TreeGrafter"/>
</dbReference>
<dbReference type="Pfam" id="PF00440">
    <property type="entry name" value="TetR_N"/>
    <property type="match status" value="1"/>
</dbReference>
<dbReference type="AlphaFoldDB" id="A0A2P8I1J5"/>
<organism evidence="8 9">
    <name type="scientific">Saccharothrix carnea</name>
    <dbReference type="NCBI Taxonomy" id="1280637"/>
    <lineage>
        <taxon>Bacteria</taxon>
        <taxon>Bacillati</taxon>
        <taxon>Actinomycetota</taxon>
        <taxon>Actinomycetes</taxon>
        <taxon>Pseudonocardiales</taxon>
        <taxon>Pseudonocardiaceae</taxon>
        <taxon>Saccharothrix</taxon>
    </lineage>
</organism>
<accession>A0A2P8I1J5</accession>
<name>A0A2P8I1J5_SACCR</name>
<dbReference type="OrthoDB" id="7505659at2"/>
<gene>
    <name evidence="8" type="ORF">B0I31_114150</name>
</gene>
<dbReference type="InterPro" id="IPR001647">
    <property type="entry name" value="HTH_TetR"/>
</dbReference>
<reference evidence="8 9" key="1">
    <citation type="submission" date="2018-03" db="EMBL/GenBank/DDBJ databases">
        <title>Genomic Encyclopedia of Type Strains, Phase III (KMG-III): the genomes of soil and plant-associated and newly described type strains.</title>
        <authorList>
            <person name="Whitman W."/>
        </authorList>
    </citation>
    <scope>NUCLEOTIDE SEQUENCE [LARGE SCALE GENOMIC DNA]</scope>
    <source>
        <strain evidence="8 9">CGMCC 4.7097</strain>
    </source>
</reference>
<dbReference type="RefSeq" id="WP_106619209.1">
    <property type="nucleotide sequence ID" value="NZ_PYAX01000014.1"/>
</dbReference>
<dbReference type="InterPro" id="IPR050109">
    <property type="entry name" value="HTH-type_TetR-like_transc_reg"/>
</dbReference>
<dbReference type="InterPro" id="IPR009057">
    <property type="entry name" value="Homeodomain-like_sf"/>
</dbReference>
<keyword evidence="4" id="KW-0804">Transcription</keyword>
<dbReference type="PRINTS" id="PR00455">
    <property type="entry name" value="HTHTETR"/>
</dbReference>
<evidence type="ECO:0000256" key="1">
    <source>
        <dbReference type="ARBA" id="ARBA00022491"/>
    </source>
</evidence>
<feature type="domain" description="HTH tetR-type" evidence="7">
    <location>
        <begin position="24"/>
        <end position="84"/>
    </location>
</feature>
<comment type="caution">
    <text evidence="8">The sequence shown here is derived from an EMBL/GenBank/DDBJ whole genome shotgun (WGS) entry which is preliminary data.</text>
</comment>
<dbReference type="PROSITE" id="PS50977">
    <property type="entry name" value="HTH_TETR_2"/>
    <property type="match status" value="1"/>
</dbReference>
<dbReference type="SUPFAM" id="SSF46689">
    <property type="entry name" value="Homeodomain-like"/>
    <property type="match status" value="1"/>
</dbReference>
<dbReference type="InterPro" id="IPR036271">
    <property type="entry name" value="Tet_transcr_reg_TetR-rel_C_sf"/>
</dbReference>
<dbReference type="GO" id="GO:0003700">
    <property type="term" value="F:DNA-binding transcription factor activity"/>
    <property type="evidence" value="ECO:0007669"/>
    <property type="project" value="TreeGrafter"/>
</dbReference>
<dbReference type="EMBL" id="PYAX01000014">
    <property type="protein sequence ID" value="PSL52323.1"/>
    <property type="molecule type" value="Genomic_DNA"/>
</dbReference>
<dbReference type="PANTHER" id="PTHR30055">
    <property type="entry name" value="HTH-TYPE TRANSCRIPTIONAL REGULATOR RUTR"/>
    <property type="match status" value="1"/>
</dbReference>
<keyword evidence="3 5" id="KW-0238">DNA-binding</keyword>
<evidence type="ECO:0000313" key="9">
    <source>
        <dbReference type="Proteomes" id="UP000241118"/>
    </source>
</evidence>
<evidence type="ECO:0000313" key="8">
    <source>
        <dbReference type="EMBL" id="PSL52323.1"/>
    </source>
</evidence>
<feature type="DNA-binding region" description="H-T-H motif" evidence="5">
    <location>
        <begin position="47"/>
        <end position="66"/>
    </location>
</feature>
<dbReference type="Proteomes" id="UP000241118">
    <property type="component" value="Unassembled WGS sequence"/>
</dbReference>
<evidence type="ECO:0000256" key="2">
    <source>
        <dbReference type="ARBA" id="ARBA00023015"/>
    </source>
</evidence>
<sequence>MTSPDLDHVADDPPPPARRYTKGDRTKERIVEAAADLFSKSGYLAVSQRDIAAQAEITHAGLLHHFPGGKDELLMQVLERRDADDAVVLFDEHLDAWGHLDQTVRIVERNARTPGLVALYAKLSNEASDVNHPAHTYFRRRYEILREHFATVLGELVDRHGDRSALDPDTVAQQLIALLDGLQTQWLLAPETIDMRARLVDFLALLGVDTTGWRTDSA</sequence>
<dbReference type="Pfam" id="PF13977">
    <property type="entry name" value="TetR_C_6"/>
    <property type="match status" value="1"/>
</dbReference>
<dbReference type="Gene3D" id="1.10.357.10">
    <property type="entry name" value="Tetracycline Repressor, domain 2"/>
    <property type="match status" value="1"/>
</dbReference>
<evidence type="ECO:0000256" key="4">
    <source>
        <dbReference type="ARBA" id="ARBA00023163"/>
    </source>
</evidence>
<evidence type="ECO:0000256" key="5">
    <source>
        <dbReference type="PROSITE-ProRule" id="PRU00335"/>
    </source>
</evidence>
<evidence type="ECO:0000259" key="7">
    <source>
        <dbReference type="PROSITE" id="PS50977"/>
    </source>
</evidence>
<evidence type="ECO:0000256" key="6">
    <source>
        <dbReference type="SAM" id="MobiDB-lite"/>
    </source>
</evidence>
<dbReference type="InterPro" id="IPR039538">
    <property type="entry name" value="BetI_C"/>
</dbReference>
<protein>
    <submittedName>
        <fullName evidence="8">TetR family transcriptional regulator</fullName>
    </submittedName>
</protein>
<proteinExistence type="predicted"/>
<evidence type="ECO:0000256" key="3">
    <source>
        <dbReference type="ARBA" id="ARBA00023125"/>
    </source>
</evidence>
<dbReference type="PANTHER" id="PTHR30055:SF234">
    <property type="entry name" value="HTH-TYPE TRANSCRIPTIONAL REGULATOR BETI"/>
    <property type="match status" value="1"/>
</dbReference>
<keyword evidence="1" id="KW-0678">Repressor</keyword>
<feature type="region of interest" description="Disordered" evidence="6">
    <location>
        <begin position="1"/>
        <end position="24"/>
    </location>
</feature>
<keyword evidence="9" id="KW-1185">Reference proteome</keyword>
<feature type="compositionally biased region" description="Basic and acidic residues" evidence="6">
    <location>
        <begin position="1"/>
        <end position="11"/>
    </location>
</feature>
<keyword evidence="2" id="KW-0805">Transcription regulation</keyword>
<dbReference type="SUPFAM" id="SSF48498">
    <property type="entry name" value="Tetracyclin repressor-like, C-terminal domain"/>
    <property type="match status" value="1"/>
</dbReference>